<evidence type="ECO:0000313" key="4">
    <source>
        <dbReference type="Proteomes" id="UP000535437"/>
    </source>
</evidence>
<dbReference type="EMBL" id="JACCFY010000001">
    <property type="protein sequence ID" value="NYJ77909.1"/>
    <property type="molecule type" value="Genomic_DNA"/>
</dbReference>
<organism evidence="3 4">
    <name type="scientific">Nesterenkonia xinjiangensis</name>
    <dbReference type="NCBI Taxonomy" id="225327"/>
    <lineage>
        <taxon>Bacteria</taxon>
        <taxon>Bacillati</taxon>
        <taxon>Actinomycetota</taxon>
        <taxon>Actinomycetes</taxon>
        <taxon>Micrococcales</taxon>
        <taxon>Micrococcaceae</taxon>
        <taxon>Nesterenkonia</taxon>
    </lineage>
</organism>
<keyword evidence="4" id="KW-1185">Reference proteome</keyword>
<evidence type="ECO:0000256" key="1">
    <source>
        <dbReference type="ARBA" id="ARBA00022679"/>
    </source>
</evidence>
<sequence length="434" mass="46268">MTLSAEDIEAGAHDSGQHDPRQPEPSSWPMSQSTPTGPLAGVVIADFSRVLAGPYCTMLLADMGATVIKVEGPGGDDTRQWIPPHRDGVSTYYLAVNRNKHSLVLDLKDAEDLRTAQELLSAADVFVENFKPGGLEKFGLDAETVARRWPELVHVSITGFGTEGGRTMPGYDLLAQGVSGFMSVTGDPEGSPQRAGVAMFDVITGLHAAVGILGALREREVSGVGQHLALDLLSSALSGLVNQTTGYAACGNVPRRLGNDHPSLYPYGPFPAKDRELIVCIGNDRQFSRLVSRLGLPELAADPRFATMEARNRHRDELRPQLVEALAEGTAQEWFDALQAEGVPCSPILGIDEGVEFAASLGLEPVVETGRGDAAVPTIKHPVSYSRTPASYPKQPPTLGEDQESVLAWLAERRGQHGHAPENPGLPGKPAGES</sequence>
<dbReference type="InterPro" id="IPR050483">
    <property type="entry name" value="CoA-transferase_III_domain"/>
</dbReference>
<feature type="region of interest" description="Disordered" evidence="2">
    <location>
        <begin position="378"/>
        <end position="434"/>
    </location>
</feature>
<protein>
    <submittedName>
        <fullName evidence="3">Crotonobetainyl-CoA:carnitine CoA-transferase CaiB-like acyl-CoA transferase</fullName>
    </submittedName>
</protein>
<proteinExistence type="predicted"/>
<dbReference type="Gene3D" id="3.30.1540.10">
    <property type="entry name" value="formyl-coa transferase, domain 3"/>
    <property type="match status" value="1"/>
</dbReference>
<dbReference type="Pfam" id="PF02515">
    <property type="entry name" value="CoA_transf_3"/>
    <property type="match status" value="1"/>
</dbReference>
<keyword evidence="1 3" id="KW-0808">Transferase</keyword>
<evidence type="ECO:0000313" key="3">
    <source>
        <dbReference type="EMBL" id="NYJ77909.1"/>
    </source>
</evidence>
<dbReference type="PANTHER" id="PTHR48207:SF3">
    <property type="entry name" value="SUCCINATE--HYDROXYMETHYLGLUTARATE COA-TRANSFERASE"/>
    <property type="match status" value="1"/>
</dbReference>
<dbReference type="RefSeq" id="WP_343047467.1">
    <property type="nucleotide sequence ID" value="NZ_BAAALL010000002.1"/>
</dbReference>
<dbReference type="InterPro" id="IPR003673">
    <property type="entry name" value="CoA-Trfase_fam_III"/>
</dbReference>
<dbReference type="InterPro" id="IPR023606">
    <property type="entry name" value="CoA-Trfase_III_dom_1_sf"/>
</dbReference>
<dbReference type="AlphaFoldDB" id="A0A7Z0GKX2"/>
<dbReference type="InterPro" id="IPR044855">
    <property type="entry name" value="CoA-Trfase_III_dom3_sf"/>
</dbReference>
<name>A0A7Z0GKX2_9MICC</name>
<dbReference type="Gene3D" id="3.40.50.10540">
    <property type="entry name" value="Crotonobetainyl-coa:carnitine coa-transferase, domain 1"/>
    <property type="match status" value="1"/>
</dbReference>
<evidence type="ECO:0000256" key="2">
    <source>
        <dbReference type="SAM" id="MobiDB-lite"/>
    </source>
</evidence>
<feature type="region of interest" description="Disordered" evidence="2">
    <location>
        <begin position="1"/>
        <end position="35"/>
    </location>
</feature>
<feature type="compositionally biased region" description="Polar residues" evidence="2">
    <location>
        <begin position="24"/>
        <end position="35"/>
    </location>
</feature>
<accession>A0A7Z0GKX2</accession>
<gene>
    <name evidence="3" type="ORF">HNR09_001320</name>
</gene>
<dbReference type="Proteomes" id="UP000535437">
    <property type="component" value="Unassembled WGS sequence"/>
</dbReference>
<dbReference type="PANTHER" id="PTHR48207">
    <property type="entry name" value="SUCCINATE--HYDROXYMETHYLGLUTARATE COA-TRANSFERASE"/>
    <property type="match status" value="1"/>
</dbReference>
<feature type="compositionally biased region" description="Basic and acidic residues" evidence="2">
    <location>
        <begin position="10"/>
        <end position="22"/>
    </location>
</feature>
<dbReference type="GO" id="GO:0008410">
    <property type="term" value="F:CoA-transferase activity"/>
    <property type="evidence" value="ECO:0007669"/>
    <property type="project" value="TreeGrafter"/>
</dbReference>
<dbReference type="SUPFAM" id="SSF89796">
    <property type="entry name" value="CoA-transferase family III (CaiB/BaiF)"/>
    <property type="match status" value="1"/>
</dbReference>
<comment type="caution">
    <text evidence="3">The sequence shown here is derived from an EMBL/GenBank/DDBJ whole genome shotgun (WGS) entry which is preliminary data.</text>
</comment>
<reference evidence="3 4" key="1">
    <citation type="submission" date="2020-07" db="EMBL/GenBank/DDBJ databases">
        <title>Sequencing the genomes of 1000 actinobacteria strains.</title>
        <authorList>
            <person name="Klenk H.-P."/>
        </authorList>
    </citation>
    <scope>NUCLEOTIDE SEQUENCE [LARGE SCALE GENOMIC DNA]</scope>
    <source>
        <strain evidence="3 4">DSM 15475</strain>
    </source>
</reference>